<protein>
    <submittedName>
        <fullName evidence="1">Uncharacterized protein</fullName>
    </submittedName>
</protein>
<gene>
    <name evidence="1" type="ordered locus">Trebr_0578</name>
</gene>
<name>F4LPS9_TREBD</name>
<evidence type="ECO:0000313" key="2">
    <source>
        <dbReference type="Proteomes" id="UP000006546"/>
    </source>
</evidence>
<keyword evidence="2" id="KW-1185">Reference proteome</keyword>
<dbReference type="RefSeq" id="WP_013757740.1">
    <property type="nucleotide sequence ID" value="NC_015500.1"/>
</dbReference>
<reference evidence="2" key="1">
    <citation type="submission" date="2011-04" db="EMBL/GenBank/DDBJ databases">
        <title>The complete genome of Treponema brennaborense DSM 12168.</title>
        <authorList>
            <person name="Lucas S."/>
            <person name="Han J."/>
            <person name="Lapidus A."/>
            <person name="Bruce D."/>
            <person name="Goodwin L."/>
            <person name="Pitluck S."/>
            <person name="Peters L."/>
            <person name="Kyrpides N."/>
            <person name="Mavromatis K."/>
            <person name="Ivanova N."/>
            <person name="Mikhailova N."/>
            <person name="Pagani I."/>
            <person name="Teshima H."/>
            <person name="Detter J.C."/>
            <person name="Tapia R."/>
            <person name="Han C."/>
            <person name="Land M."/>
            <person name="Hauser L."/>
            <person name="Markowitz V."/>
            <person name="Cheng J.-F."/>
            <person name="Hugenholtz P."/>
            <person name="Woyke T."/>
            <person name="Wu D."/>
            <person name="Gronow S."/>
            <person name="Wellnitz S."/>
            <person name="Brambilla E."/>
            <person name="Klenk H.-P."/>
            <person name="Eisen J.A."/>
        </authorList>
    </citation>
    <scope>NUCLEOTIDE SEQUENCE [LARGE SCALE GENOMIC DNA]</scope>
    <source>
        <strain evidence="2">DSM 12168 / CIP 105900 / DD5/3</strain>
    </source>
</reference>
<dbReference type="Proteomes" id="UP000006546">
    <property type="component" value="Chromosome"/>
</dbReference>
<sequence length="303" mass="35357">MTDEHRKQKLNGKQIRDLGVAWPYLVIPTHLTTLKPLCRYLHTVIHDFFLLQFNVKFGFKKIEVIPVDHPLDDEIPFDPEKSDTYLDFIHFWIRPLTLIIKRFGVKRALPHCARFMQALYQAYREAARMYKFRMSTTARPPAGDNKNLKTIHLLDPHFLCVPSLHISVVILTFSFFADVFNRERLPEDEARRYNEELYRGAVEIAETVLYLKQHSVNCIPAAVYMMIHLQPALFSIEQATAFIDTLFNGADDVSAAAKKRITEHIHYMLDRLILEGCAEDDWLVPVQRWILQYQKQTAAGRSE</sequence>
<dbReference type="AlphaFoldDB" id="F4LPS9"/>
<evidence type="ECO:0000313" key="1">
    <source>
        <dbReference type="EMBL" id="AEE16021.1"/>
    </source>
</evidence>
<accession>F4LPS9</accession>
<organism evidence="1 2">
    <name type="scientific">Treponema brennaborense (strain DSM 12168 / CIP 105900 / DD5/3)</name>
    <dbReference type="NCBI Taxonomy" id="906968"/>
    <lineage>
        <taxon>Bacteria</taxon>
        <taxon>Pseudomonadati</taxon>
        <taxon>Spirochaetota</taxon>
        <taxon>Spirochaetia</taxon>
        <taxon>Spirochaetales</taxon>
        <taxon>Treponemataceae</taxon>
        <taxon>Treponema</taxon>
    </lineage>
</organism>
<dbReference type="KEGG" id="tbe:Trebr_0578"/>
<proteinExistence type="predicted"/>
<dbReference type="EMBL" id="CP002696">
    <property type="protein sequence ID" value="AEE16021.1"/>
    <property type="molecule type" value="Genomic_DNA"/>
</dbReference>
<dbReference type="eggNOG" id="ENOG5033ZN2">
    <property type="taxonomic scope" value="Bacteria"/>
</dbReference>
<dbReference type="OrthoDB" id="358955at2"/>
<dbReference type="HOGENOM" id="CLU_905961_0_0_12"/>